<evidence type="ECO:0000313" key="6">
    <source>
        <dbReference type="Proteomes" id="UP000076727"/>
    </source>
</evidence>
<dbReference type="EMBL" id="KV429108">
    <property type="protein sequence ID" value="KZT65283.1"/>
    <property type="molecule type" value="Genomic_DNA"/>
</dbReference>
<dbReference type="STRING" id="1314783.A0A165M6E8"/>
<dbReference type="InterPro" id="IPR035979">
    <property type="entry name" value="RBD_domain_sf"/>
</dbReference>
<dbReference type="SMART" id="SM00360">
    <property type="entry name" value="RRM"/>
    <property type="match status" value="1"/>
</dbReference>
<dbReference type="OrthoDB" id="5382468at2759"/>
<reference evidence="5 6" key="1">
    <citation type="journal article" date="2016" name="Mol. Biol. Evol.">
        <title>Comparative Genomics of Early-Diverging Mushroom-Forming Fungi Provides Insights into the Origins of Lignocellulose Decay Capabilities.</title>
        <authorList>
            <person name="Nagy L.G."/>
            <person name="Riley R."/>
            <person name="Tritt A."/>
            <person name="Adam C."/>
            <person name="Daum C."/>
            <person name="Floudas D."/>
            <person name="Sun H."/>
            <person name="Yadav J.S."/>
            <person name="Pangilinan J."/>
            <person name="Larsson K.H."/>
            <person name="Matsuura K."/>
            <person name="Barry K."/>
            <person name="Labutti K."/>
            <person name="Kuo R."/>
            <person name="Ohm R.A."/>
            <person name="Bhattacharya S.S."/>
            <person name="Shirouzu T."/>
            <person name="Yoshinaga Y."/>
            <person name="Martin F.M."/>
            <person name="Grigoriev I.V."/>
            <person name="Hibbett D.S."/>
        </authorList>
    </citation>
    <scope>NUCLEOTIDE SEQUENCE [LARGE SCALE GENOMIC DNA]</scope>
    <source>
        <strain evidence="5 6">L-15889</strain>
    </source>
</reference>
<dbReference type="InterPro" id="IPR012677">
    <property type="entry name" value="Nucleotide-bd_a/b_plait_sf"/>
</dbReference>
<evidence type="ECO:0000256" key="1">
    <source>
        <dbReference type="ARBA" id="ARBA00022884"/>
    </source>
</evidence>
<dbReference type="GO" id="GO:0005634">
    <property type="term" value="C:nucleus"/>
    <property type="evidence" value="ECO:0007669"/>
    <property type="project" value="TreeGrafter"/>
</dbReference>
<dbReference type="Pfam" id="PF13865">
    <property type="entry name" value="FoP_duplication"/>
    <property type="match status" value="1"/>
</dbReference>
<organism evidence="5 6">
    <name type="scientific">Daedalea quercina L-15889</name>
    <dbReference type="NCBI Taxonomy" id="1314783"/>
    <lineage>
        <taxon>Eukaryota</taxon>
        <taxon>Fungi</taxon>
        <taxon>Dikarya</taxon>
        <taxon>Basidiomycota</taxon>
        <taxon>Agaricomycotina</taxon>
        <taxon>Agaricomycetes</taxon>
        <taxon>Polyporales</taxon>
        <taxon>Fomitopsis</taxon>
    </lineage>
</organism>
<accession>A0A165M6E8</accession>
<dbReference type="PANTHER" id="PTHR19965">
    <property type="entry name" value="RNA AND EXPORT FACTOR BINDING PROTEIN"/>
    <property type="match status" value="1"/>
</dbReference>
<keyword evidence="6" id="KW-1185">Reference proteome</keyword>
<feature type="compositionally biased region" description="Basic and acidic residues" evidence="3">
    <location>
        <begin position="185"/>
        <end position="196"/>
    </location>
</feature>
<dbReference type="PROSITE" id="PS50102">
    <property type="entry name" value="RRM"/>
    <property type="match status" value="1"/>
</dbReference>
<dbReference type="Pfam" id="PF00076">
    <property type="entry name" value="RRM_1"/>
    <property type="match status" value="1"/>
</dbReference>
<gene>
    <name evidence="5" type="ORF">DAEQUDRAFT_532334</name>
</gene>
<dbReference type="InterPro" id="IPR025715">
    <property type="entry name" value="FoP_C"/>
</dbReference>
<dbReference type="Proteomes" id="UP000076727">
    <property type="component" value="Unassembled WGS sequence"/>
</dbReference>
<feature type="region of interest" description="Disordered" evidence="3">
    <location>
        <begin position="155"/>
        <end position="234"/>
    </location>
</feature>
<dbReference type="GO" id="GO:0003729">
    <property type="term" value="F:mRNA binding"/>
    <property type="evidence" value="ECO:0007669"/>
    <property type="project" value="TreeGrafter"/>
</dbReference>
<dbReference type="CDD" id="cd12418">
    <property type="entry name" value="RRM_Aly_REF_like"/>
    <property type="match status" value="1"/>
</dbReference>
<protein>
    <recommendedName>
        <fullName evidence="4">RRM domain-containing protein</fullName>
    </recommendedName>
</protein>
<dbReference type="SMART" id="SM01218">
    <property type="entry name" value="FoP_duplication"/>
    <property type="match status" value="1"/>
</dbReference>
<evidence type="ECO:0000259" key="4">
    <source>
        <dbReference type="PROSITE" id="PS50102"/>
    </source>
</evidence>
<dbReference type="PANTHER" id="PTHR19965:SF82">
    <property type="entry name" value="THO COMPLEX SUBUNIT 4"/>
    <property type="match status" value="1"/>
</dbReference>
<dbReference type="AlphaFoldDB" id="A0A165M6E8"/>
<dbReference type="InterPro" id="IPR051229">
    <property type="entry name" value="ALYREF_mRNA_export"/>
</dbReference>
<dbReference type="SUPFAM" id="SSF54928">
    <property type="entry name" value="RNA-binding domain, RBD"/>
    <property type="match status" value="1"/>
</dbReference>
<dbReference type="InterPro" id="IPR000504">
    <property type="entry name" value="RRM_dom"/>
</dbReference>
<feature type="region of interest" description="Disordered" evidence="3">
    <location>
        <begin position="1"/>
        <end position="24"/>
    </location>
</feature>
<evidence type="ECO:0000256" key="2">
    <source>
        <dbReference type="PROSITE-ProRule" id="PRU00176"/>
    </source>
</evidence>
<name>A0A165M6E8_9APHY</name>
<keyword evidence="1 2" id="KW-0694">RNA-binding</keyword>
<proteinExistence type="predicted"/>
<feature type="domain" description="RRM" evidence="4">
    <location>
        <begin position="51"/>
        <end position="129"/>
    </location>
</feature>
<evidence type="ECO:0000256" key="3">
    <source>
        <dbReference type="SAM" id="MobiDB-lite"/>
    </source>
</evidence>
<dbReference type="Gene3D" id="3.30.70.330">
    <property type="match status" value="1"/>
</dbReference>
<sequence length="234" mass="25411">MHRSKKPYSRPTARPRGSDGEWLHDMAPEVRRAVPRSVVKSVNVDTPFGATKLMVSNLHYELTTKDLAQIFGQVGTLVREPLIRYDRSGRSSGVAIVTYETSEEAASAKTRFDGKLAKGQPMSITFYQPAPPPPRTTKRGGAPASLMQRIEKAPLLDRLSGAPKSQRVQPPRNGTGPIRTRAPRAAREPKKPKTQSELDAELDAFMSADISPAKSSEAPAATAPNAQNGDVEMA</sequence>
<evidence type="ECO:0000313" key="5">
    <source>
        <dbReference type="EMBL" id="KZT65283.1"/>
    </source>
</evidence>